<dbReference type="PANTHER" id="PTHR43194:SF2">
    <property type="entry name" value="PEROXISOMAL MEMBRANE PROTEIN LPX1"/>
    <property type="match status" value="1"/>
</dbReference>
<evidence type="ECO:0000259" key="1">
    <source>
        <dbReference type="Pfam" id="PF12697"/>
    </source>
</evidence>
<name>A0A382CNH1_9ZZZZ</name>
<reference evidence="2" key="1">
    <citation type="submission" date="2018-05" db="EMBL/GenBank/DDBJ databases">
        <authorList>
            <person name="Lanie J.A."/>
            <person name="Ng W.-L."/>
            <person name="Kazmierczak K.M."/>
            <person name="Andrzejewski T.M."/>
            <person name="Davidsen T.M."/>
            <person name="Wayne K.J."/>
            <person name="Tettelin H."/>
            <person name="Glass J.I."/>
            <person name="Rusch D."/>
            <person name="Podicherti R."/>
            <person name="Tsui H.-C.T."/>
            <person name="Winkler M.E."/>
        </authorList>
    </citation>
    <scope>NUCLEOTIDE SEQUENCE</scope>
</reference>
<dbReference type="InterPro" id="IPR029058">
    <property type="entry name" value="AB_hydrolase_fold"/>
</dbReference>
<dbReference type="Pfam" id="PF12697">
    <property type="entry name" value="Abhydrolase_6"/>
    <property type="match status" value="1"/>
</dbReference>
<dbReference type="AlphaFoldDB" id="A0A382CNH1"/>
<dbReference type="PRINTS" id="PR00111">
    <property type="entry name" value="ABHYDROLASE"/>
</dbReference>
<dbReference type="PANTHER" id="PTHR43194">
    <property type="entry name" value="HYDROLASE ALPHA/BETA FOLD FAMILY"/>
    <property type="match status" value="1"/>
</dbReference>
<dbReference type="InterPro" id="IPR000073">
    <property type="entry name" value="AB_hydrolase_1"/>
</dbReference>
<feature type="domain" description="AB hydrolase-1" evidence="1">
    <location>
        <begin position="52"/>
        <end position="292"/>
    </location>
</feature>
<protein>
    <recommendedName>
        <fullName evidence="1">AB hydrolase-1 domain-containing protein</fullName>
    </recommendedName>
</protein>
<evidence type="ECO:0000313" key="2">
    <source>
        <dbReference type="EMBL" id="SVB27322.1"/>
    </source>
</evidence>
<organism evidence="2">
    <name type="scientific">marine metagenome</name>
    <dbReference type="NCBI Taxonomy" id="408172"/>
    <lineage>
        <taxon>unclassified sequences</taxon>
        <taxon>metagenomes</taxon>
        <taxon>ecological metagenomes</taxon>
    </lineage>
</organism>
<accession>A0A382CNH1</accession>
<dbReference type="Gene3D" id="3.40.50.1820">
    <property type="entry name" value="alpha/beta hydrolase"/>
    <property type="match status" value="1"/>
</dbReference>
<proteinExistence type="predicted"/>
<sequence length="302" mass="32760">MQPYDEFSMLVDNVAEAGLDVDAPPPVERIEVRGPDGLVVSAIRWGTGLPELVLLHGGAQNAHTWDTVALALRRPLLAIDLPGHGHSDWRPQKDYTPQVLAVEVARVVEAHAPAAEAVIGMSLGGLTALCLATDRPDLVRRLGLVDITPGTDHAKAEPIIAFVTAHQDFADFDAILAHTMEHNPTRTESSLRRGVLHNACEQEDGSWSWRWDPVRDWKAGEGPQEKAPDFGALWDRVSSLEGPVHLWLGGAWSVVGDEDVEEFRRRQPGASVTTVDGAGHSIQGDRPLETVDLIEGLLAEPA</sequence>
<dbReference type="EMBL" id="UINC01035234">
    <property type="protein sequence ID" value="SVB27322.1"/>
    <property type="molecule type" value="Genomic_DNA"/>
</dbReference>
<dbReference type="SUPFAM" id="SSF53474">
    <property type="entry name" value="alpha/beta-Hydrolases"/>
    <property type="match status" value="1"/>
</dbReference>
<dbReference type="InterPro" id="IPR050228">
    <property type="entry name" value="Carboxylesterase_BioH"/>
</dbReference>
<gene>
    <name evidence="2" type="ORF">METZ01_LOCUS180176</name>
</gene>